<dbReference type="PANTHER" id="PTHR43369:SF2">
    <property type="entry name" value="PHOSPHORIBOSYLGLYCINAMIDE FORMYLTRANSFERASE"/>
    <property type="match status" value="1"/>
</dbReference>
<name>A0A5R9EKD5_9LACT</name>
<feature type="site" description="Raises pKa of active site His" evidence="6">
    <location>
        <position position="144"/>
    </location>
</feature>
<dbReference type="Pfam" id="PF00551">
    <property type="entry name" value="Formyl_trans_N"/>
    <property type="match status" value="1"/>
</dbReference>
<proteinExistence type="inferred from homology"/>
<comment type="similarity">
    <text evidence="4 6">Belongs to the GART family.</text>
</comment>
<reference evidence="8 9" key="1">
    <citation type="submission" date="2019-05" db="EMBL/GenBank/DDBJ databases">
        <title>The metagenome of a microbial culture collection derived from dairy environment covers the genomic content of the human microbiome.</title>
        <authorList>
            <person name="Roder T."/>
            <person name="Wuthrich D."/>
            <person name="Sattari Z."/>
            <person name="Von Ah U."/>
            <person name="Bar C."/>
            <person name="Ronchi F."/>
            <person name="Macpherson A.J."/>
            <person name="Ganal-Vonarburg S.C."/>
            <person name="Bruggmann R."/>
            <person name="Vergeres G."/>
        </authorList>
    </citation>
    <scope>NUCLEOTIDE SEQUENCE [LARGE SCALE GENOMIC DNA]</scope>
    <source>
        <strain evidence="8 9">FAM 24227</strain>
    </source>
</reference>
<keyword evidence="2 6" id="KW-0808">Transferase</keyword>
<dbReference type="PROSITE" id="PS00373">
    <property type="entry name" value="GART"/>
    <property type="match status" value="1"/>
</dbReference>
<dbReference type="UniPathway" id="UPA00074">
    <property type="reaction ID" value="UER00126"/>
</dbReference>
<evidence type="ECO:0000256" key="3">
    <source>
        <dbReference type="ARBA" id="ARBA00022755"/>
    </source>
</evidence>
<organism evidence="8 9">
    <name type="scientific">Ruoffia tabacinasalis</name>
    <dbReference type="NCBI Taxonomy" id="87458"/>
    <lineage>
        <taxon>Bacteria</taxon>
        <taxon>Bacillati</taxon>
        <taxon>Bacillota</taxon>
        <taxon>Bacilli</taxon>
        <taxon>Lactobacillales</taxon>
        <taxon>Aerococcaceae</taxon>
        <taxon>Ruoffia</taxon>
    </lineage>
</organism>
<evidence type="ECO:0000259" key="7">
    <source>
        <dbReference type="Pfam" id="PF00551"/>
    </source>
</evidence>
<feature type="binding site" evidence="6">
    <location>
        <position position="106"/>
    </location>
    <ligand>
        <name>(6R)-10-formyltetrahydrofolate</name>
        <dbReference type="ChEBI" id="CHEBI:195366"/>
    </ligand>
</feature>
<feature type="active site" description="Proton donor" evidence="6">
    <location>
        <position position="108"/>
    </location>
</feature>
<evidence type="ECO:0000256" key="1">
    <source>
        <dbReference type="ARBA" id="ARBA00005054"/>
    </source>
</evidence>
<comment type="catalytic activity">
    <reaction evidence="5 6">
        <text>N(1)-(5-phospho-beta-D-ribosyl)glycinamide + (6R)-10-formyltetrahydrofolate = N(2)-formyl-N(1)-(5-phospho-beta-D-ribosyl)glycinamide + (6S)-5,6,7,8-tetrahydrofolate + H(+)</text>
        <dbReference type="Rhea" id="RHEA:15053"/>
        <dbReference type="ChEBI" id="CHEBI:15378"/>
        <dbReference type="ChEBI" id="CHEBI:57453"/>
        <dbReference type="ChEBI" id="CHEBI:143788"/>
        <dbReference type="ChEBI" id="CHEBI:147286"/>
        <dbReference type="ChEBI" id="CHEBI:195366"/>
        <dbReference type="EC" id="2.1.2.2"/>
    </reaction>
</comment>
<comment type="pathway">
    <text evidence="1 6">Purine metabolism; IMP biosynthesis via de novo pathway; N(2)-formyl-N(1)-(5-phospho-D-ribosyl)glycinamide from N(1)-(5-phospho-D-ribosyl)glycinamide (10-formyl THF route): step 1/1.</text>
</comment>
<feature type="binding site" evidence="6">
    <location>
        <position position="64"/>
    </location>
    <ligand>
        <name>(6R)-10-formyltetrahydrofolate</name>
        <dbReference type="ChEBI" id="CHEBI:195366"/>
    </ligand>
</feature>
<keyword evidence="3 6" id="KW-0658">Purine biosynthesis</keyword>
<dbReference type="EC" id="2.1.2.2" evidence="6"/>
<evidence type="ECO:0000256" key="4">
    <source>
        <dbReference type="ARBA" id="ARBA00038440"/>
    </source>
</evidence>
<dbReference type="AlphaFoldDB" id="A0A5R9EKD5"/>
<accession>A0A5R9EKD5</accession>
<evidence type="ECO:0000313" key="8">
    <source>
        <dbReference type="EMBL" id="TLQ49441.1"/>
    </source>
</evidence>
<dbReference type="InterPro" id="IPR036477">
    <property type="entry name" value="Formyl_transf_N_sf"/>
</dbReference>
<dbReference type="InterPro" id="IPR002376">
    <property type="entry name" value="Formyl_transf_N"/>
</dbReference>
<dbReference type="SUPFAM" id="SSF53328">
    <property type="entry name" value="Formyltransferase"/>
    <property type="match status" value="1"/>
</dbReference>
<dbReference type="HAMAP" id="MF_01930">
    <property type="entry name" value="PurN"/>
    <property type="match status" value="1"/>
</dbReference>
<dbReference type="RefSeq" id="WP_138403363.1">
    <property type="nucleotide sequence ID" value="NZ_VBSP01000001.1"/>
</dbReference>
<evidence type="ECO:0000256" key="5">
    <source>
        <dbReference type="ARBA" id="ARBA00047664"/>
    </source>
</evidence>
<dbReference type="GO" id="GO:0005829">
    <property type="term" value="C:cytosol"/>
    <property type="evidence" value="ECO:0007669"/>
    <property type="project" value="TreeGrafter"/>
</dbReference>
<dbReference type="NCBIfam" id="TIGR00639">
    <property type="entry name" value="PurN"/>
    <property type="match status" value="1"/>
</dbReference>
<sequence>MNLALYASGNGTNVQAIIDAVKAGEIAGNINCLVCDNPKAYVVKRAKDVGIDTLILSPKDCQSRQAWELEIIKYLEAHQVDLIILAGFMRIIGADILNHYPKKIINIHPSLLPAFPGRKGIQDAYNAGVKESGVTVHYVDAGIDTGEIIAQERLQIQPEWTLEKLENKIHQIEHSLYPKVIQQLAKEFNEKGINVK</sequence>
<comment type="caution">
    <text evidence="8">The sequence shown here is derived from an EMBL/GenBank/DDBJ whole genome shotgun (WGS) entry which is preliminary data.</text>
</comment>
<protein>
    <recommendedName>
        <fullName evidence="6">Phosphoribosylglycinamide formyltransferase</fullName>
        <ecNumber evidence="6">2.1.2.2</ecNumber>
    </recommendedName>
    <alternativeName>
        <fullName evidence="6">5'-phosphoribosylglycinamide transformylase</fullName>
    </alternativeName>
    <alternativeName>
        <fullName evidence="6">GAR transformylase</fullName>
        <shortName evidence="6">GART</shortName>
    </alternativeName>
</protein>
<dbReference type="PANTHER" id="PTHR43369">
    <property type="entry name" value="PHOSPHORIBOSYLGLYCINAMIDE FORMYLTRANSFERASE"/>
    <property type="match status" value="1"/>
</dbReference>
<dbReference type="EMBL" id="VBSP01000001">
    <property type="protein sequence ID" value="TLQ49441.1"/>
    <property type="molecule type" value="Genomic_DNA"/>
</dbReference>
<dbReference type="CDD" id="cd08645">
    <property type="entry name" value="FMT_core_GART"/>
    <property type="match status" value="1"/>
</dbReference>
<evidence type="ECO:0000256" key="2">
    <source>
        <dbReference type="ARBA" id="ARBA00022679"/>
    </source>
</evidence>
<dbReference type="OrthoDB" id="9806170at2"/>
<feature type="binding site" evidence="6">
    <location>
        <begin position="89"/>
        <end position="92"/>
    </location>
    <ligand>
        <name>(6R)-10-formyltetrahydrofolate</name>
        <dbReference type="ChEBI" id="CHEBI:195366"/>
    </ligand>
</feature>
<dbReference type="GO" id="GO:0006189">
    <property type="term" value="P:'de novo' IMP biosynthetic process"/>
    <property type="evidence" value="ECO:0007669"/>
    <property type="project" value="UniProtKB-UniRule"/>
</dbReference>
<dbReference type="Gene3D" id="3.40.50.170">
    <property type="entry name" value="Formyl transferase, N-terminal domain"/>
    <property type="match status" value="1"/>
</dbReference>
<dbReference type="InterPro" id="IPR001555">
    <property type="entry name" value="GART_AS"/>
</dbReference>
<evidence type="ECO:0000313" key="9">
    <source>
        <dbReference type="Proteomes" id="UP000306420"/>
    </source>
</evidence>
<evidence type="ECO:0000256" key="6">
    <source>
        <dbReference type="HAMAP-Rule" id="MF_01930"/>
    </source>
</evidence>
<dbReference type="Proteomes" id="UP000306420">
    <property type="component" value="Unassembled WGS sequence"/>
</dbReference>
<dbReference type="GO" id="GO:0004644">
    <property type="term" value="F:phosphoribosylglycinamide formyltransferase activity"/>
    <property type="evidence" value="ECO:0007669"/>
    <property type="project" value="UniProtKB-UniRule"/>
</dbReference>
<dbReference type="InterPro" id="IPR004607">
    <property type="entry name" value="GART"/>
</dbReference>
<gene>
    <name evidence="6 8" type="primary">purN</name>
    <name evidence="8" type="ORF">FEZ33_00185</name>
</gene>
<feature type="binding site" evidence="6">
    <location>
        <begin position="11"/>
        <end position="13"/>
    </location>
    <ligand>
        <name>N(1)-(5-phospho-beta-D-ribosyl)glycinamide</name>
        <dbReference type="ChEBI" id="CHEBI:143788"/>
    </ligand>
</feature>
<comment type="function">
    <text evidence="6">Catalyzes the transfer of a formyl group from 10-formyltetrahydrofolate to 5-phospho-ribosyl-glycinamide (GAR), producing 5-phospho-ribosyl-N-formylglycinamide (FGAR) and tetrahydrofolate.</text>
</comment>
<feature type="domain" description="Formyl transferase N-terminal" evidence="7">
    <location>
        <begin position="1"/>
        <end position="181"/>
    </location>
</feature>